<proteinExistence type="predicted"/>
<evidence type="ECO:0000256" key="2">
    <source>
        <dbReference type="SAM" id="MobiDB-lite"/>
    </source>
</evidence>
<dbReference type="EMBL" id="LT635760">
    <property type="protein sequence ID" value="SGZ55129.1"/>
    <property type="molecule type" value="Genomic_DNA"/>
</dbReference>
<dbReference type="PROSITE" id="PS50294">
    <property type="entry name" value="WD_REPEATS_REGION"/>
    <property type="match status" value="3"/>
</dbReference>
<dbReference type="InterPro" id="IPR036322">
    <property type="entry name" value="WD40_repeat_dom_sf"/>
</dbReference>
<feature type="repeat" description="WD" evidence="1">
    <location>
        <begin position="192"/>
        <end position="233"/>
    </location>
</feature>
<feature type="compositionally biased region" description="Basic residues" evidence="2">
    <location>
        <begin position="50"/>
        <end position="63"/>
    </location>
</feature>
<dbReference type="GO" id="GO:0000398">
    <property type="term" value="P:mRNA splicing, via spliceosome"/>
    <property type="evidence" value="ECO:0007669"/>
    <property type="project" value="InterPro"/>
</dbReference>
<dbReference type="STRING" id="45354.A0A1L0BUW9"/>
<dbReference type="InterPro" id="IPR015943">
    <property type="entry name" value="WD40/YVTN_repeat-like_dom_sf"/>
</dbReference>
<dbReference type="CDD" id="cd00200">
    <property type="entry name" value="WD40"/>
    <property type="match status" value="1"/>
</dbReference>
<accession>A0A1L0BUW9</accession>
<feature type="repeat" description="WD" evidence="1">
    <location>
        <begin position="150"/>
        <end position="191"/>
    </location>
</feature>
<evidence type="ECO:0000256" key="1">
    <source>
        <dbReference type="PROSITE-ProRule" id="PRU00221"/>
    </source>
</evidence>
<name>A0A1L0BUW9_9ASCO</name>
<sequence>MLLEGYGSSSEDDSDVKVERCVTDVEKVAPIDKDDAVALTSTGVGGTGTKRLKTQPKGRKLRKPGQDPANMDYVGPWGKSSDSSDNEEEPEEVATPNVTQEVSIALEPSEVVTTELYALDAFMEIGKDEKCGKNVKNSDFSIPKRVVCVLKGHTKSVTKVRFFPGGRMILSSGNDGKIYLWSLKTRDMVRGYFGHSQAVKDIVFNASGSKFVSAGLDKKVLLWDTKTGAILHSLNLDAIPNAIIFNPNNENEIVVGLLSRRIEHFDLSQSNSPIQIYDHHLGAINSLTVVDSNKKFMSTSDDRTIRFWDWQINIPCKIIADPTQHSTPYAAVHPTESFIALQMMDNTIQVVQGSGKFRYNRNKTFKGHRVAGYGIQVAISPDGLVLMSGDIGGYIYFWKWRTGGFIKKMKVCDSLISCIDVCSKGLVAAGGSGDIYYCE</sequence>
<evidence type="ECO:0000313" key="3">
    <source>
        <dbReference type="EMBL" id="SGZ55129.1"/>
    </source>
</evidence>
<dbReference type="AlphaFoldDB" id="A0A1L0BUW9"/>
<dbReference type="Proteomes" id="UP000182334">
    <property type="component" value="Chromosome V"/>
</dbReference>
<protein>
    <submittedName>
        <fullName evidence="3">CIC11C00000005499</fullName>
    </submittedName>
</protein>
<evidence type="ECO:0000313" key="4">
    <source>
        <dbReference type="Proteomes" id="UP000182334"/>
    </source>
</evidence>
<dbReference type="GO" id="GO:0003729">
    <property type="term" value="F:mRNA binding"/>
    <property type="evidence" value="ECO:0007669"/>
    <property type="project" value="TreeGrafter"/>
</dbReference>
<dbReference type="PROSITE" id="PS50082">
    <property type="entry name" value="WD_REPEATS_2"/>
    <property type="match status" value="3"/>
</dbReference>
<dbReference type="PANTHER" id="PTHR43979">
    <property type="entry name" value="PRE-MRNA-PROCESSING FACTOR 17"/>
    <property type="match status" value="1"/>
</dbReference>
<dbReference type="OrthoDB" id="10257301at2759"/>
<dbReference type="InterPro" id="IPR001680">
    <property type="entry name" value="WD40_rpt"/>
</dbReference>
<feature type="repeat" description="WD" evidence="1">
    <location>
        <begin position="277"/>
        <end position="309"/>
    </location>
</feature>
<dbReference type="PANTHER" id="PTHR43979:SF1">
    <property type="entry name" value="PRE-MRNA-PROCESSING FACTOR 17"/>
    <property type="match status" value="1"/>
</dbReference>
<dbReference type="Pfam" id="PF00400">
    <property type="entry name" value="WD40"/>
    <property type="match status" value="4"/>
</dbReference>
<organism evidence="3 4">
    <name type="scientific">Sungouiella intermedia</name>
    <dbReference type="NCBI Taxonomy" id="45354"/>
    <lineage>
        <taxon>Eukaryota</taxon>
        <taxon>Fungi</taxon>
        <taxon>Dikarya</taxon>
        <taxon>Ascomycota</taxon>
        <taxon>Saccharomycotina</taxon>
        <taxon>Pichiomycetes</taxon>
        <taxon>Metschnikowiaceae</taxon>
        <taxon>Sungouiella</taxon>
    </lineage>
</organism>
<keyword evidence="1" id="KW-0853">WD repeat</keyword>
<gene>
    <name evidence="3" type="ORF">SAMEA4029010_CIC11G00000005499</name>
</gene>
<reference evidence="3 4" key="1">
    <citation type="submission" date="2016-10" db="EMBL/GenBank/DDBJ databases">
        <authorList>
            <person name="de Groot N.N."/>
        </authorList>
    </citation>
    <scope>NUCLEOTIDE SEQUENCE [LARGE SCALE GENOMIC DNA]</scope>
    <source>
        <strain evidence="3 4">CBS 141442</strain>
    </source>
</reference>
<dbReference type="SUPFAM" id="SSF50978">
    <property type="entry name" value="WD40 repeat-like"/>
    <property type="match status" value="1"/>
</dbReference>
<dbReference type="SMART" id="SM00320">
    <property type="entry name" value="WD40"/>
    <property type="match status" value="6"/>
</dbReference>
<dbReference type="Gene3D" id="2.130.10.10">
    <property type="entry name" value="YVTN repeat-like/Quinoprotein amine dehydrogenase"/>
    <property type="match status" value="1"/>
</dbReference>
<feature type="region of interest" description="Disordered" evidence="2">
    <location>
        <begin position="34"/>
        <end position="97"/>
    </location>
</feature>
<keyword evidence="4" id="KW-1185">Reference proteome</keyword>
<dbReference type="GO" id="GO:0071013">
    <property type="term" value="C:catalytic step 2 spliceosome"/>
    <property type="evidence" value="ECO:0007669"/>
    <property type="project" value="InterPro"/>
</dbReference>
<dbReference type="InterPro" id="IPR032847">
    <property type="entry name" value="PRPF17"/>
</dbReference>